<feature type="compositionally biased region" description="Polar residues" evidence="1">
    <location>
        <begin position="119"/>
        <end position="135"/>
    </location>
</feature>
<feature type="compositionally biased region" description="Basic residues" evidence="1">
    <location>
        <begin position="202"/>
        <end position="212"/>
    </location>
</feature>
<evidence type="ECO:0000256" key="1">
    <source>
        <dbReference type="SAM" id="MobiDB-lite"/>
    </source>
</evidence>
<organism evidence="2 3">
    <name type="scientific">Bodo saltans</name>
    <name type="common">Flagellated protozoan</name>
    <dbReference type="NCBI Taxonomy" id="75058"/>
    <lineage>
        <taxon>Eukaryota</taxon>
        <taxon>Discoba</taxon>
        <taxon>Euglenozoa</taxon>
        <taxon>Kinetoplastea</taxon>
        <taxon>Metakinetoplastina</taxon>
        <taxon>Eubodonida</taxon>
        <taxon>Bodonidae</taxon>
        <taxon>Bodo</taxon>
    </lineage>
</organism>
<feature type="non-terminal residue" evidence="2">
    <location>
        <position position="1"/>
    </location>
</feature>
<feature type="region of interest" description="Disordered" evidence="1">
    <location>
        <begin position="198"/>
        <end position="229"/>
    </location>
</feature>
<sequence>RMQRFLPTAASAASEEPKMRRRQESPAPDAPQEGWTIPKLSHSVTVSSTAVSSTARGDGSLALSQQRSDDDDRLSSTMAPPPLPQGTLDAAALVGYHFPTTAAAAAYSANAHPPYSSSMTRANHTNGFDGPRQQQYSPRLTTLAAPPHFMARNTSSGSASPHTIRAISPDDVRDAMRALKREELGDSESVLFFDDTSTRQDNHHHHHHHRAAAAHQPFASSSPHRGNATGAAEMEYRPLPFRSQRTIHPPAHDDTSVLLGDHHDEERRVAMWQRQRMMDDAVVCCPCCFHVFTVAEHRVHNASSP</sequence>
<name>A0A0S4J057_BODSA</name>
<feature type="compositionally biased region" description="Basic and acidic residues" evidence="1">
    <location>
        <begin position="15"/>
        <end position="24"/>
    </location>
</feature>
<evidence type="ECO:0000313" key="2">
    <source>
        <dbReference type="EMBL" id="CUG34101.1"/>
    </source>
</evidence>
<feature type="compositionally biased region" description="Low complexity" evidence="1">
    <location>
        <begin position="43"/>
        <end position="55"/>
    </location>
</feature>
<dbReference type="Proteomes" id="UP000051952">
    <property type="component" value="Unassembled WGS sequence"/>
</dbReference>
<accession>A0A0S4J057</accession>
<reference evidence="3" key="1">
    <citation type="submission" date="2015-09" db="EMBL/GenBank/DDBJ databases">
        <authorList>
            <consortium name="Pathogen Informatics"/>
        </authorList>
    </citation>
    <scope>NUCLEOTIDE SEQUENCE [LARGE SCALE GENOMIC DNA]</scope>
    <source>
        <strain evidence="3">Lake Konstanz</strain>
    </source>
</reference>
<feature type="region of interest" description="Disordered" evidence="1">
    <location>
        <begin position="112"/>
        <end position="135"/>
    </location>
</feature>
<dbReference type="EMBL" id="CYKH01000760">
    <property type="protein sequence ID" value="CUG34101.1"/>
    <property type="molecule type" value="Genomic_DNA"/>
</dbReference>
<gene>
    <name evidence="2" type="ORF">BSAL_77945</name>
</gene>
<keyword evidence="3" id="KW-1185">Reference proteome</keyword>
<protein>
    <submittedName>
        <fullName evidence="2">Uncharacterized protein</fullName>
    </submittedName>
</protein>
<proteinExistence type="predicted"/>
<dbReference type="VEuPathDB" id="TriTrypDB:BSAL_77945"/>
<feature type="region of interest" description="Disordered" evidence="1">
    <location>
        <begin position="1"/>
        <end position="86"/>
    </location>
</feature>
<evidence type="ECO:0000313" key="3">
    <source>
        <dbReference type="Proteomes" id="UP000051952"/>
    </source>
</evidence>
<dbReference type="AlphaFoldDB" id="A0A0S4J057"/>